<reference evidence="2" key="1">
    <citation type="submission" date="2022-11" db="UniProtKB">
        <authorList>
            <consortium name="WormBaseParasite"/>
        </authorList>
    </citation>
    <scope>IDENTIFICATION</scope>
</reference>
<dbReference type="WBParaSite" id="ES5_v2.g30400.t1">
    <property type="protein sequence ID" value="ES5_v2.g30400.t1"/>
    <property type="gene ID" value="ES5_v2.g30400"/>
</dbReference>
<organism evidence="1 2">
    <name type="scientific">Panagrolaimus sp. ES5</name>
    <dbReference type="NCBI Taxonomy" id="591445"/>
    <lineage>
        <taxon>Eukaryota</taxon>
        <taxon>Metazoa</taxon>
        <taxon>Ecdysozoa</taxon>
        <taxon>Nematoda</taxon>
        <taxon>Chromadorea</taxon>
        <taxon>Rhabditida</taxon>
        <taxon>Tylenchina</taxon>
        <taxon>Panagrolaimomorpha</taxon>
        <taxon>Panagrolaimoidea</taxon>
        <taxon>Panagrolaimidae</taxon>
        <taxon>Panagrolaimus</taxon>
    </lineage>
</organism>
<protein>
    <submittedName>
        <fullName evidence="2">Uncharacterized protein</fullName>
    </submittedName>
</protein>
<evidence type="ECO:0000313" key="2">
    <source>
        <dbReference type="WBParaSite" id="ES5_v2.g30400.t1"/>
    </source>
</evidence>
<sequence>MLGFNAGGFPKSAVLISPQMPAVVMDCIQGSLTFGLLTGSFLAPGLTPDRTFEQYRTLFWIYGILLIFANIFFFIFSKAETINFAVAQTQTAKEDSEEISEERGKNENDE</sequence>
<proteinExistence type="predicted"/>
<accession>A0AC34GLE6</accession>
<evidence type="ECO:0000313" key="1">
    <source>
        <dbReference type="Proteomes" id="UP000887579"/>
    </source>
</evidence>
<name>A0AC34GLE6_9BILA</name>
<dbReference type="Proteomes" id="UP000887579">
    <property type="component" value="Unplaced"/>
</dbReference>